<feature type="compositionally biased region" description="Acidic residues" evidence="8">
    <location>
        <begin position="144"/>
        <end position="155"/>
    </location>
</feature>
<keyword evidence="4 7" id="KW-0863">Zinc-finger</keyword>
<feature type="region of interest" description="Disordered" evidence="8">
    <location>
        <begin position="255"/>
        <end position="329"/>
    </location>
</feature>
<feature type="domain" description="C2H2-type" evidence="9">
    <location>
        <begin position="214"/>
        <end position="241"/>
    </location>
</feature>
<dbReference type="AlphaFoldDB" id="A0AAX4K3X1"/>
<evidence type="ECO:0000256" key="8">
    <source>
        <dbReference type="SAM" id="MobiDB-lite"/>
    </source>
</evidence>
<dbReference type="GO" id="GO:0005634">
    <property type="term" value="C:nucleus"/>
    <property type="evidence" value="ECO:0007669"/>
    <property type="project" value="UniProtKB-SubCell"/>
</dbReference>
<keyword evidence="5" id="KW-0862">Zinc</keyword>
<gene>
    <name evidence="10" type="ORF">L201_006735</name>
</gene>
<dbReference type="PANTHER" id="PTHR45718:SF4">
    <property type="entry name" value="TRANSCRIPTIONAL ACTIVATOR CUBITUS INTERRUPTUS"/>
    <property type="match status" value="1"/>
</dbReference>
<protein>
    <recommendedName>
        <fullName evidence="9">C2H2-type domain-containing protein</fullName>
    </recommendedName>
</protein>
<keyword evidence="2" id="KW-0479">Metal-binding</keyword>
<dbReference type="PANTHER" id="PTHR45718">
    <property type="entry name" value="TRANSCRIPTIONAL ACTIVATOR CUBITUS INTERRUPTUS"/>
    <property type="match status" value="1"/>
</dbReference>
<reference evidence="10 11" key="1">
    <citation type="submission" date="2024-01" db="EMBL/GenBank/DDBJ databases">
        <title>Comparative genomics of Cryptococcus and Kwoniella reveals pathogenesis evolution and contrasting modes of karyotype evolution via chromosome fusion or intercentromeric recombination.</title>
        <authorList>
            <person name="Coelho M.A."/>
            <person name="David-Palma M."/>
            <person name="Shea T."/>
            <person name="Bowers K."/>
            <person name="McGinley-Smith S."/>
            <person name="Mohammad A.W."/>
            <person name="Gnirke A."/>
            <person name="Yurkov A.M."/>
            <person name="Nowrousian M."/>
            <person name="Sun S."/>
            <person name="Cuomo C.A."/>
            <person name="Heitman J."/>
        </authorList>
    </citation>
    <scope>NUCLEOTIDE SEQUENCE [LARGE SCALE GENOMIC DNA]</scope>
    <source>
        <strain evidence="10 11">CBS 6074</strain>
    </source>
</reference>
<feature type="compositionally biased region" description="Low complexity" evidence="8">
    <location>
        <begin position="1"/>
        <end position="16"/>
    </location>
</feature>
<proteinExistence type="predicted"/>
<keyword evidence="6" id="KW-0539">Nucleus</keyword>
<dbReference type="InterPro" id="IPR013087">
    <property type="entry name" value="Znf_C2H2_type"/>
</dbReference>
<dbReference type="InterPro" id="IPR036236">
    <property type="entry name" value="Znf_C2H2_sf"/>
</dbReference>
<evidence type="ECO:0000256" key="4">
    <source>
        <dbReference type="ARBA" id="ARBA00022771"/>
    </source>
</evidence>
<accession>A0AAX4K3X1</accession>
<sequence>MASIASSPPFQQPSSPVHVDTSSPINHHNHELPPPEPEQEDEQPLRPPQPEAEPQIDSKPKPKPKTKPKPKSKAPIKKKRKSKVPEAELDDEIGDLLGEEEDQLEEDNDAGPSVLPNNNNSSSSSSKKNKQSKKIKQERLNDNNGDEEIDELMEDENDRTNTLEGEGEVGENNGEFKCEWGQCDEVSGTHNGLIEHVKDDHINTLKDFFICEWYNCPRTGQKQASRHSLSTHMRMHTGERPYACQHQGCSKSFTRSDALQKHIKSQHSEKPITAAKPTPNQSTPQTTTNNSNNNNSKAKGKSKSRHPPIVTSTPLTRQPLNGPPQTDEDLLLDEDLAEVLPKIRKRELLVPSIEEIEALSYLRSIFPRQNLSLNSTNPLEIDHNLDDPPIELNIPEESQLIQTIQDPDIPQGELDLLGRSQWQAKYIMIKARLMLVEEENTMRRMELIQLLQQEVV</sequence>
<comment type="subcellular location">
    <subcellularLocation>
        <location evidence="1">Nucleus</location>
    </subcellularLocation>
</comment>
<feature type="domain" description="C2H2-type" evidence="9">
    <location>
        <begin position="242"/>
        <end position="271"/>
    </location>
</feature>
<feature type="region of interest" description="Disordered" evidence="8">
    <location>
        <begin position="1"/>
        <end position="155"/>
    </location>
</feature>
<dbReference type="GeneID" id="91097404"/>
<dbReference type="GO" id="GO:0008270">
    <property type="term" value="F:zinc ion binding"/>
    <property type="evidence" value="ECO:0007669"/>
    <property type="project" value="UniProtKB-KW"/>
</dbReference>
<evidence type="ECO:0000256" key="2">
    <source>
        <dbReference type="ARBA" id="ARBA00022723"/>
    </source>
</evidence>
<name>A0AAX4K3X1_9TREE</name>
<dbReference type="RefSeq" id="XP_066078550.1">
    <property type="nucleotide sequence ID" value="XM_066222453.1"/>
</dbReference>
<keyword evidence="11" id="KW-1185">Reference proteome</keyword>
<feature type="compositionally biased region" description="Low complexity" evidence="8">
    <location>
        <begin position="277"/>
        <end position="296"/>
    </location>
</feature>
<evidence type="ECO:0000256" key="3">
    <source>
        <dbReference type="ARBA" id="ARBA00022737"/>
    </source>
</evidence>
<dbReference type="PROSITE" id="PS00028">
    <property type="entry name" value="ZINC_FINGER_C2H2_1"/>
    <property type="match status" value="1"/>
</dbReference>
<evidence type="ECO:0000256" key="5">
    <source>
        <dbReference type="ARBA" id="ARBA00022833"/>
    </source>
</evidence>
<organism evidence="10 11">
    <name type="scientific">Kwoniella dendrophila CBS 6074</name>
    <dbReference type="NCBI Taxonomy" id="1295534"/>
    <lineage>
        <taxon>Eukaryota</taxon>
        <taxon>Fungi</taxon>
        <taxon>Dikarya</taxon>
        <taxon>Basidiomycota</taxon>
        <taxon>Agaricomycotina</taxon>
        <taxon>Tremellomycetes</taxon>
        <taxon>Tremellales</taxon>
        <taxon>Cryptococcaceae</taxon>
        <taxon>Kwoniella</taxon>
    </lineage>
</organism>
<evidence type="ECO:0000259" key="9">
    <source>
        <dbReference type="PROSITE" id="PS50157"/>
    </source>
</evidence>
<dbReference type="SUPFAM" id="SSF57667">
    <property type="entry name" value="beta-beta-alpha zinc fingers"/>
    <property type="match status" value="1"/>
</dbReference>
<dbReference type="InterPro" id="IPR043359">
    <property type="entry name" value="GLI-like"/>
</dbReference>
<evidence type="ECO:0000256" key="6">
    <source>
        <dbReference type="ARBA" id="ARBA00023242"/>
    </source>
</evidence>
<dbReference type="FunFam" id="3.30.160.60:FF:000072">
    <property type="entry name" value="zinc finger protein 143 isoform X1"/>
    <property type="match status" value="1"/>
</dbReference>
<dbReference type="GO" id="GO:0000978">
    <property type="term" value="F:RNA polymerase II cis-regulatory region sequence-specific DNA binding"/>
    <property type="evidence" value="ECO:0007669"/>
    <property type="project" value="TreeGrafter"/>
</dbReference>
<dbReference type="PROSITE" id="PS50157">
    <property type="entry name" value="ZINC_FINGER_C2H2_2"/>
    <property type="match status" value="2"/>
</dbReference>
<evidence type="ECO:0000313" key="10">
    <source>
        <dbReference type="EMBL" id="WWC91788.1"/>
    </source>
</evidence>
<dbReference type="Proteomes" id="UP001355207">
    <property type="component" value="Chromosome 9"/>
</dbReference>
<dbReference type="EMBL" id="CP144106">
    <property type="protein sequence ID" value="WWC91788.1"/>
    <property type="molecule type" value="Genomic_DNA"/>
</dbReference>
<keyword evidence="3" id="KW-0677">Repeat</keyword>
<evidence type="ECO:0000256" key="1">
    <source>
        <dbReference type="ARBA" id="ARBA00004123"/>
    </source>
</evidence>
<feature type="compositionally biased region" description="Basic residues" evidence="8">
    <location>
        <begin position="61"/>
        <end position="82"/>
    </location>
</feature>
<evidence type="ECO:0000256" key="7">
    <source>
        <dbReference type="PROSITE-ProRule" id="PRU00042"/>
    </source>
</evidence>
<dbReference type="SMART" id="SM00355">
    <property type="entry name" value="ZnF_C2H2"/>
    <property type="match status" value="3"/>
</dbReference>
<feature type="compositionally biased region" description="Acidic residues" evidence="8">
    <location>
        <begin position="87"/>
        <end position="109"/>
    </location>
</feature>
<dbReference type="GO" id="GO:0000981">
    <property type="term" value="F:DNA-binding transcription factor activity, RNA polymerase II-specific"/>
    <property type="evidence" value="ECO:0007669"/>
    <property type="project" value="UniProtKB-ARBA"/>
</dbReference>
<feature type="compositionally biased region" description="Polar residues" evidence="8">
    <location>
        <begin position="310"/>
        <end position="319"/>
    </location>
</feature>
<feature type="compositionally biased region" description="Low complexity" evidence="8">
    <location>
        <begin position="117"/>
        <end position="126"/>
    </location>
</feature>
<dbReference type="Gene3D" id="3.30.160.60">
    <property type="entry name" value="Classic Zinc Finger"/>
    <property type="match status" value="2"/>
</dbReference>
<evidence type="ECO:0000313" key="11">
    <source>
        <dbReference type="Proteomes" id="UP001355207"/>
    </source>
</evidence>